<accession>F4QTV5</accession>
<gene>
    <name evidence="1" type="ORF">ABI_46020</name>
</gene>
<name>F4QTV5_9CAUL</name>
<keyword evidence="2" id="KW-1185">Reference proteome</keyword>
<proteinExistence type="predicted"/>
<dbReference type="EMBL" id="GL883081">
    <property type="protein sequence ID" value="EGF89255.1"/>
    <property type="molecule type" value="Genomic_DNA"/>
</dbReference>
<evidence type="ECO:0000313" key="1">
    <source>
        <dbReference type="EMBL" id="EGF89255.1"/>
    </source>
</evidence>
<dbReference type="HOGENOM" id="CLU_3131823_0_0_5"/>
<dbReference type="AlphaFoldDB" id="F4QTV5"/>
<evidence type="ECO:0000313" key="2">
    <source>
        <dbReference type="Proteomes" id="UP000006512"/>
    </source>
</evidence>
<protein>
    <submittedName>
        <fullName evidence="1">Uncharacterized protein</fullName>
    </submittedName>
</protein>
<reference evidence="2" key="1">
    <citation type="submission" date="2011-03" db="EMBL/GenBank/DDBJ databases">
        <title>Draft genome sequence of Brevundimonas diminuta.</title>
        <authorList>
            <person name="Brown P.J.B."/>
            <person name="Buechlein A."/>
            <person name="Hemmerich C."/>
            <person name="Brun Y.V."/>
        </authorList>
    </citation>
    <scope>NUCLEOTIDE SEQUENCE [LARGE SCALE GENOMIC DNA]</scope>
    <source>
        <strain evidence="2">C19</strain>
    </source>
</reference>
<dbReference type="STRING" id="715226.ABI_46020"/>
<organism evidence="1 2">
    <name type="scientific">Asticcacaulis biprosthecium C19</name>
    <dbReference type="NCBI Taxonomy" id="715226"/>
    <lineage>
        <taxon>Bacteria</taxon>
        <taxon>Pseudomonadati</taxon>
        <taxon>Pseudomonadota</taxon>
        <taxon>Alphaproteobacteria</taxon>
        <taxon>Caulobacterales</taxon>
        <taxon>Caulobacteraceae</taxon>
        <taxon>Asticcacaulis</taxon>
    </lineage>
</organism>
<dbReference type="Proteomes" id="UP000006512">
    <property type="component" value="Unassembled WGS sequence"/>
</dbReference>
<sequence>MLYSFAGKATLNIYGGEGEMAWVHGTGWDDNGHRRALRQAGHCSEVARG</sequence>